<dbReference type="CDD" id="cd00065">
    <property type="entry name" value="FYVE_like_SF"/>
    <property type="match status" value="1"/>
</dbReference>
<dbReference type="InterPro" id="IPR036179">
    <property type="entry name" value="Ig-like_dom_sf"/>
</dbReference>
<sequence>MSKGDGNGKELGEMNCEEENKLVDVITADYEIKGIAFKKLRDAETKYREMERKLIIMKEEREKELGTNKYCSLCSNKFRIFDRIKICKNCKCQICKNCIDDNMICEYCETKDIFLIKRKEFRTLCPYSNTEFGIYKFLCKLETWRQRAKLEVHMMRLLGDTFENCPIFIQIDDPPLNECFKRLHKEISDYAFSNELSYINSAYRDFYRQLNRLWLTIPTKMTSKNRFVMNLVPVIKQKEESYPATKYFSAVAHAVAYKCEVILRQKLEKEHVKNVKLNILSHIQSIPRFRNFNSYKNSPLYENTNRYFKKSDQCNTLSKIPLSKIASHKMSMIDLSSSTNTGILSPVTRCSSVYLEKQHDLFGKDKEQEVIEVCNGNSCMPLTPNSTKMSTVKKYIQDDSNIVKITMDRNKIKCQSGRMVLVTCKVHCPKDTLLKKDDILWLSAKNKVIQIGGKNQFSIDGNNLQSNGYYELKLSLFDVNDSFNGSLGICALVNDKMYFNCCTLSVKEEPFDTTEDCKFPKGIKISKKDDGVIVVEVQPEGYPTPYIEFLQNNKIVEEDSNHKITVKNGTWVLEISNMIQAISTDSQFSHSTSSNINSALSSFEIVAIARNRFGTATAKGILSNGDKKETQKNVVEYDSSLETVSISSSSII</sequence>
<dbReference type="WBParaSite" id="SPAL_0000950600.1">
    <property type="protein sequence ID" value="SPAL_0000950600.1"/>
    <property type="gene ID" value="SPAL_0000950600"/>
</dbReference>
<dbReference type="SUPFAM" id="SSF57903">
    <property type="entry name" value="FYVE/PHD zinc finger"/>
    <property type="match status" value="1"/>
</dbReference>
<dbReference type="AlphaFoldDB" id="A0A0N5BUI6"/>
<dbReference type="SUPFAM" id="SSF48726">
    <property type="entry name" value="Immunoglobulin"/>
    <property type="match status" value="1"/>
</dbReference>
<keyword evidence="1" id="KW-1185">Reference proteome</keyword>
<organism evidence="1 2">
    <name type="scientific">Strongyloides papillosus</name>
    <name type="common">Intestinal threadworm</name>
    <dbReference type="NCBI Taxonomy" id="174720"/>
    <lineage>
        <taxon>Eukaryota</taxon>
        <taxon>Metazoa</taxon>
        <taxon>Ecdysozoa</taxon>
        <taxon>Nematoda</taxon>
        <taxon>Chromadorea</taxon>
        <taxon>Rhabditida</taxon>
        <taxon>Tylenchina</taxon>
        <taxon>Panagrolaimomorpha</taxon>
        <taxon>Strongyloidoidea</taxon>
        <taxon>Strongyloididae</taxon>
        <taxon>Strongyloides</taxon>
    </lineage>
</organism>
<dbReference type="Gene3D" id="3.30.40.10">
    <property type="entry name" value="Zinc/RING finger domain, C3HC4 (zinc finger)"/>
    <property type="match status" value="1"/>
</dbReference>
<dbReference type="InterPro" id="IPR013083">
    <property type="entry name" value="Znf_RING/FYVE/PHD"/>
</dbReference>
<protein>
    <submittedName>
        <fullName evidence="2">RabBD domain-containing protein</fullName>
    </submittedName>
</protein>
<reference evidence="2" key="1">
    <citation type="submission" date="2017-02" db="UniProtKB">
        <authorList>
            <consortium name="WormBaseParasite"/>
        </authorList>
    </citation>
    <scope>IDENTIFICATION</scope>
</reference>
<dbReference type="Proteomes" id="UP000046392">
    <property type="component" value="Unplaced"/>
</dbReference>
<accession>A0A0N5BUI6</accession>
<evidence type="ECO:0000313" key="1">
    <source>
        <dbReference type="Proteomes" id="UP000046392"/>
    </source>
</evidence>
<name>A0A0N5BUI6_STREA</name>
<evidence type="ECO:0000313" key="2">
    <source>
        <dbReference type="WBParaSite" id="SPAL_0000950600.1"/>
    </source>
</evidence>
<dbReference type="InterPro" id="IPR011011">
    <property type="entry name" value="Znf_FYVE_PHD"/>
</dbReference>
<proteinExistence type="predicted"/>